<gene>
    <name evidence="2" type="ORF">E6O75_ATG10640</name>
</gene>
<name>A0A4Z1P9G5_9PEZI</name>
<keyword evidence="3" id="KW-1185">Reference proteome</keyword>
<reference evidence="2 3" key="1">
    <citation type="submission" date="2019-04" db="EMBL/GenBank/DDBJ databases">
        <title>High contiguity whole genome sequence and gene annotation resource for two Venturia nashicola isolates.</title>
        <authorList>
            <person name="Prokchorchik M."/>
            <person name="Won K."/>
            <person name="Lee Y."/>
            <person name="Choi E.D."/>
            <person name="Segonzac C."/>
            <person name="Sohn K.H."/>
        </authorList>
    </citation>
    <scope>NUCLEOTIDE SEQUENCE [LARGE SCALE GENOMIC DNA]</scope>
    <source>
        <strain evidence="2 3">PRI2</strain>
    </source>
</reference>
<evidence type="ECO:0000313" key="2">
    <source>
        <dbReference type="EMBL" id="TID17995.1"/>
    </source>
</evidence>
<evidence type="ECO:0000313" key="3">
    <source>
        <dbReference type="Proteomes" id="UP000298493"/>
    </source>
</evidence>
<feature type="region of interest" description="Disordered" evidence="1">
    <location>
        <begin position="49"/>
        <end position="76"/>
    </location>
</feature>
<evidence type="ECO:0000256" key="1">
    <source>
        <dbReference type="SAM" id="MobiDB-lite"/>
    </source>
</evidence>
<dbReference type="Proteomes" id="UP000298493">
    <property type="component" value="Unassembled WGS sequence"/>
</dbReference>
<dbReference type="EMBL" id="SNSC02000015">
    <property type="protein sequence ID" value="TID17995.1"/>
    <property type="molecule type" value="Genomic_DNA"/>
</dbReference>
<organism evidence="2 3">
    <name type="scientific">Venturia nashicola</name>
    <dbReference type="NCBI Taxonomy" id="86259"/>
    <lineage>
        <taxon>Eukaryota</taxon>
        <taxon>Fungi</taxon>
        <taxon>Dikarya</taxon>
        <taxon>Ascomycota</taxon>
        <taxon>Pezizomycotina</taxon>
        <taxon>Dothideomycetes</taxon>
        <taxon>Pleosporomycetidae</taxon>
        <taxon>Venturiales</taxon>
        <taxon>Venturiaceae</taxon>
        <taxon>Venturia</taxon>
    </lineage>
</organism>
<protein>
    <submittedName>
        <fullName evidence="2">Uncharacterized protein</fullName>
    </submittedName>
</protein>
<feature type="compositionally biased region" description="Basic residues" evidence="1">
    <location>
        <begin position="61"/>
        <end position="76"/>
    </location>
</feature>
<proteinExistence type="predicted"/>
<accession>A0A4Z1P9G5</accession>
<comment type="caution">
    <text evidence="2">The sequence shown here is derived from an EMBL/GenBank/DDBJ whole genome shotgun (WGS) entry which is preliminary data.</text>
</comment>
<sequence length="111" mass="12198">MLAPISDPFTTPVIMKEKEEKLAMKLLKPGWWQSSAAWQRGTTIVDTSPASHMSVAQRANFKGRRPPTKGKSGIRHIHNPSLIVEACCVPKIQESPPEYLGDGISPDLLGH</sequence>
<dbReference type="AlphaFoldDB" id="A0A4Z1P9G5"/>